<gene>
    <name evidence="1" type="primary">rusA</name>
    <name evidence="1" type="ORF">NCTC12195_05025</name>
</gene>
<reference evidence="1 2" key="1">
    <citation type="submission" date="2018-06" db="EMBL/GenBank/DDBJ databases">
        <authorList>
            <consortium name="Pathogen Informatics"/>
            <person name="Doyle S."/>
        </authorList>
    </citation>
    <scope>NUCLEOTIDE SEQUENCE [LARGE SCALE GENOMIC DNA]</scope>
    <source>
        <strain evidence="1 2">NCTC12195</strain>
    </source>
</reference>
<dbReference type="InterPro" id="IPR008822">
    <property type="entry name" value="Endonuclease_RusA-like"/>
</dbReference>
<dbReference type="Proteomes" id="UP000255277">
    <property type="component" value="Unassembled WGS sequence"/>
</dbReference>
<evidence type="ECO:0000313" key="1">
    <source>
        <dbReference type="EMBL" id="SUQ38648.1"/>
    </source>
</evidence>
<evidence type="ECO:0000313" key="2">
    <source>
        <dbReference type="Proteomes" id="UP000255277"/>
    </source>
</evidence>
<dbReference type="GO" id="GO:0000287">
    <property type="term" value="F:magnesium ion binding"/>
    <property type="evidence" value="ECO:0007669"/>
    <property type="project" value="InterPro"/>
</dbReference>
<name>A0A380SBX7_STAGA</name>
<protein>
    <submittedName>
        <fullName evidence="1">Endodeoxyribonuclease RusA</fullName>
    </submittedName>
</protein>
<dbReference type="GO" id="GO:0006281">
    <property type="term" value="P:DNA repair"/>
    <property type="evidence" value="ECO:0007669"/>
    <property type="project" value="InterPro"/>
</dbReference>
<dbReference type="Pfam" id="PF05866">
    <property type="entry name" value="RusA"/>
    <property type="match status" value="1"/>
</dbReference>
<dbReference type="GO" id="GO:0006310">
    <property type="term" value="P:DNA recombination"/>
    <property type="evidence" value="ECO:0007669"/>
    <property type="project" value="InterPro"/>
</dbReference>
<dbReference type="AlphaFoldDB" id="A0A380SBX7"/>
<dbReference type="InterPro" id="IPR036614">
    <property type="entry name" value="RusA-like_sf"/>
</dbReference>
<dbReference type="Gene3D" id="3.30.1330.70">
    <property type="entry name" value="Holliday junction resolvase RusA"/>
    <property type="match status" value="1"/>
</dbReference>
<dbReference type="SUPFAM" id="SSF103084">
    <property type="entry name" value="Holliday junction resolvase RusA"/>
    <property type="match status" value="1"/>
</dbReference>
<dbReference type="EMBL" id="UHDK01000003">
    <property type="protein sequence ID" value="SUQ38648.1"/>
    <property type="molecule type" value="Genomic_DNA"/>
</dbReference>
<sequence length="142" mass="16214">MAKVWQYTINIPPMGTPRPNHRFVEGGKTITYYPQPYVEYLDAVQAQLKRDNALDDTFFEVLNTPLGVKAEIVFYVQAPKSQKRLKKLTRTTAPDIDNLLKAALDSIFKGLDVKDSRIAMVSMGKFQEMDNREQKLYLGGIE</sequence>
<organism evidence="1 2">
    <name type="scientific">Staphylococcus gallinarum</name>
    <dbReference type="NCBI Taxonomy" id="1293"/>
    <lineage>
        <taxon>Bacteria</taxon>
        <taxon>Bacillati</taxon>
        <taxon>Bacillota</taxon>
        <taxon>Bacilli</taxon>
        <taxon>Bacillales</taxon>
        <taxon>Staphylococcaceae</taxon>
        <taxon>Staphylococcus</taxon>
    </lineage>
</organism>
<accession>A0A380SBX7</accession>
<proteinExistence type="predicted"/>